<evidence type="ECO:0000256" key="1">
    <source>
        <dbReference type="ARBA" id="ARBA00004651"/>
    </source>
</evidence>
<dbReference type="EMBL" id="JACOOT010000020">
    <property type="protein sequence ID" value="MBC5651253.1"/>
    <property type="molecule type" value="Genomic_DNA"/>
</dbReference>
<evidence type="ECO:0000256" key="6">
    <source>
        <dbReference type="ARBA" id="ARBA00022989"/>
    </source>
</evidence>
<feature type="transmembrane region" description="Helical" evidence="9">
    <location>
        <begin position="294"/>
        <end position="313"/>
    </location>
</feature>
<feature type="transmembrane region" description="Helical" evidence="9">
    <location>
        <begin position="126"/>
        <end position="145"/>
    </location>
</feature>
<comment type="subcellular location">
    <subcellularLocation>
        <location evidence="1">Cell membrane</location>
        <topology evidence="1">Multi-pass membrane protein</topology>
    </subcellularLocation>
</comment>
<feature type="transmembrane region" description="Helical" evidence="9">
    <location>
        <begin position="97"/>
        <end position="119"/>
    </location>
</feature>
<evidence type="ECO:0000256" key="2">
    <source>
        <dbReference type="ARBA" id="ARBA00022448"/>
    </source>
</evidence>
<keyword evidence="2" id="KW-0813">Transport</keyword>
<protein>
    <recommendedName>
        <fullName evidence="8">Autoinducer 2 import system permease protein LsrD</fullName>
    </recommendedName>
</protein>
<sequence>MFKEKIQSILKNICGALVLPVLMYVVMMIFCFQNGKMYYGSVAMWRSLISTIAASATCAYGIGIQFKSGRLDFSAGSVMLLSAIIAGNVSQMFGNNLIIFSLLCIFLCVLLNIGVAIVYIYGRLPIIIVTLGMALLYESITAVVFEGRGVNLTANSTLKSLTLFPLVLIPLVMSIFIYAIFTYWSVTGRQAQILANNQQAGVNIGINEQKNILVSYIYSGIILGLATMIYASTGIISASFSSLSSIGGMFTNLLPVFVGLILARFCGDTMGILLGVITMSLMEFAMKAVLKAELGSAVTTMMIGVFLLFINIADAKGAVFIKWVQSKLGK</sequence>
<keyword evidence="5 9" id="KW-0812">Transmembrane</keyword>
<evidence type="ECO:0000256" key="9">
    <source>
        <dbReference type="SAM" id="Phobius"/>
    </source>
</evidence>
<keyword evidence="3" id="KW-1003">Cell membrane</keyword>
<feature type="transmembrane region" description="Helical" evidence="9">
    <location>
        <begin position="71"/>
        <end position="91"/>
    </location>
</feature>
<organism evidence="10 11">
    <name type="scientific">Blautia segnis</name>
    <dbReference type="NCBI Taxonomy" id="2763030"/>
    <lineage>
        <taxon>Bacteria</taxon>
        <taxon>Bacillati</taxon>
        <taxon>Bacillota</taxon>
        <taxon>Clostridia</taxon>
        <taxon>Lachnospirales</taxon>
        <taxon>Lachnospiraceae</taxon>
        <taxon>Blautia</taxon>
    </lineage>
</organism>
<name>A0A8I0ADW6_9FIRM</name>
<feature type="transmembrane region" description="Helical" evidence="9">
    <location>
        <begin position="12"/>
        <end position="32"/>
    </location>
</feature>
<dbReference type="GO" id="GO:0005886">
    <property type="term" value="C:plasma membrane"/>
    <property type="evidence" value="ECO:0007669"/>
    <property type="project" value="UniProtKB-SubCell"/>
</dbReference>
<reference evidence="10 11" key="1">
    <citation type="submission" date="2020-08" db="EMBL/GenBank/DDBJ databases">
        <title>Genome public.</title>
        <authorList>
            <person name="Liu C."/>
            <person name="Sun Q."/>
        </authorList>
    </citation>
    <scope>NUCLEOTIDE SEQUENCE [LARGE SCALE GENOMIC DNA]</scope>
    <source>
        <strain evidence="10 11">BX17</strain>
    </source>
</reference>
<dbReference type="InterPro" id="IPR001851">
    <property type="entry name" value="ABC_transp_permease"/>
</dbReference>
<dbReference type="PANTHER" id="PTHR32196">
    <property type="entry name" value="ABC TRANSPORTER PERMEASE PROTEIN YPHD-RELATED-RELATED"/>
    <property type="match status" value="1"/>
</dbReference>
<keyword evidence="4" id="KW-0997">Cell inner membrane</keyword>
<keyword evidence="11" id="KW-1185">Reference proteome</keyword>
<evidence type="ECO:0000313" key="10">
    <source>
        <dbReference type="EMBL" id="MBC5651253.1"/>
    </source>
</evidence>
<dbReference type="RefSeq" id="WP_021924998.1">
    <property type="nucleotide sequence ID" value="NZ_JACOOT010000020.1"/>
</dbReference>
<dbReference type="Proteomes" id="UP000652847">
    <property type="component" value="Unassembled WGS sequence"/>
</dbReference>
<gene>
    <name evidence="10" type="ORF">H8S54_09060</name>
</gene>
<dbReference type="Pfam" id="PF02653">
    <property type="entry name" value="BPD_transp_2"/>
    <property type="match status" value="1"/>
</dbReference>
<feature type="transmembrane region" description="Helical" evidence="9">
    <location>
        <begin position="44"/>
        <end position="64"/>
    </location>
</feature>
<feature type="transmembrane region" description="Helical" evidence="9">
    <location>
        <begin position="256"/>
        <end position="282"/>
    </location>
</feature>
<feature type="transmembrane region" description="Helical" evidence="9">
    <location>
        <begin position="216"/>
        <end position="236"/>
    </location>
</feature>
<evidence type="ECO:0000256" key="8">
    <source>
        <dbReference type="ARBA" id="ARBA00039381"/>
    </source>
</evidence>
<evidence type="ECO:0000256" key="7">
    <source>
        <dbReference type="ARBA" id="ARBA00023136"/>
    </source>
</evidence>
<dbReference type="GO" id="GO:0022857">
    <property type="term" value="F:transmembrane transporter activity"/>
    <property type="evidence" value="ECO:0007669"/>
    <property type="project" value="InterPro"/>
</dbReference>
<comment type="caution">
    <text evidence="10">The sequence shown here is derived from an EMBL/GenBank/DDBJ whole genome shotgun (WGS) entry which is preliminary data.</text>
</comment>
<evidence type="ECO:0000256" key="3">
    <source>
        <dbReference type="ARBA" id="ARBA00022475"/>
    </source>
</evidence>
<dbReference type="PANTHER" id="PTHR32196:SF71">
    <property type="entry name" value="AUTOINDUCER 2 IMPORT SYSTEM PERMEASE PROTEIN LSRD"/>
    <property type="match status" value="1"/>
</dbReference>
<evidence type="ECO:0000313" key="11">
    <source>
        <dbReference type="Proteomes" id="UP000652847"/>
    </source>
</evidence>
<dbReference type="AlphaFoldDB" id="A0A8I0ADW6"/>
<feature type="transmembrane region" description="Helical" evidence="9">
    <location>
        <begin position="165"/>
        <end position="186"/>
    </location>
</feature>
<accession>A0A8I0ADW6</accession>
<evidence type="ECO:0000256" key="4">
    <source>
        <dbReference type="ARBA" id="ARBA00022519"/>
    </source>
</evidence>
<evidence type="ECO:0000256" key="5">
    <source>
        <dbReference type="ARBA" id="ARBA00022692"/>
    </source>
</evidence>
<keyword evidence="6 9" id="KW-1133">Transmembrane helix</keyword>
<proteinExistence type="predicted"/>
<keyword evidence="7 9" id="KW-0472">Membrane</keyword>